<accession>A0A6C0C1M9</accession>
<dbReference type="EMBL" id="MN739300">
    <property type="protein sequence ID" value="QHS97568.1"/>
    <property type="molecule type" value="Genomic_DNA"/>
</dbReference>
<dbReference type="AlphaFoldDB" id="A0A6C0C1M9"/>
<keyword evidence="1" id="KW-0812">Transmembrane</keyword>
<keyword evidence="1" id="KW-0472">Membrane</keyword>
<organism evidence="2">
    <name type="scientific">viral metagenome</name>
    <dbReference type="NCBI Taxonomy" id="1070528"/>
    <lineage>
        <taxon>unclassified sequences</taxon>
        <taxon>metagenomes</taxon>
        <taxon>organismal metagenomes</taxon>
    </lineage>
</organism>
<evidence type="ECO:0000256" key="1">
    <source>
        <dbReference type="SAM" id="Phobius"/>
    </source>
</evidence>
<reference evidence="2" key="1">
    <citation type="journal article" date="2020" name="Nature">
        <title>Giant virus diversity and host interactions through global metagenomics.</title>
        <authorList>
            <person name="Schulz F."/>
            <person name="Roux S."/>
            <person name="Paez-Espino D."/>
            <person name="Jungbluth S."/>
            <person name="Walsh D.A."/>
            <person name="Denef V.J."/>
            <person name="McMahon K.D."/>
            <person name="Konstantinidis K.T."/>
            <person name="Eloe-Fadrosh E.A."/>
            <person name="Kyrpides N.C."/>
            <person name="Woyke T."/>
        </authorList>
    </citation>
    <scope>NUCLEOTIDE SEQUENCE</scope>
    <source>
        <strain evidence="2">GVMAG-M-3300020182-33</strain>
    </source>
</reference>
<feature type="transmembrane region" description="Helical" evidence="1">
    <location>
        <begin position="6"/>
        <end position="24"/>
    </location>
</feature>
<name>A0A6C0C1M9_9ZZZZ</name>
<keyword evidence="1" id="KW-1133">Transmembrane helix</keyword>
<evidence type="ECO:0000313" key="2">
    <source>
        <dbReference type="EMBL" id="QHS97568.1"/>
    </source>
</evidence>
<protein>
    <submittedName>
        <fullName evidence="2">Uncharacterized protein</fullName>
    </submittedName>
</protein>
<sequence length="74" mass="7956">MMPPTWWQIIGALALTVLAIFWGVDQGSLGFKKAHCPGGQGCVCLYPAKVIEPALLWGGGIFLVLWVVPQLFGS</sequence>
<feature type="transmembrane region" description="Helical" evidence="1">
    <location>
        <begin position="54"/>
        <end position="72"/>
    </location>
</feature>
<proteinExistence type="predicted"/>